<dbReference type="PROSITE" id="PS50071">
    <property type="entry name" value="HOMEOBOX_2"/>
    <property type="match status" value="1"/>
</dbReference>
<dbReference type="PANTHER" id="PTHR11850">
    <property type="entry name" value="HOMEOBOX PROTEIN TRANSCRIPTION FACTORS"/>
    <property type="match status" value="1"/>
</dbReference>
<evidence type="ECO:0000256" key="4">
    <source>
        <dbReference type="PROSITE-ProRule" id="PRU00108"/>
    </source>
</evidence>
<feature type="region of interest" description="Disordered" evidence="5">
    <location>
        <begin position="774"/>
        <end position="799"/>
    </location>
</feature>
<organism evidence="7 8">
    <name type="scientific">Karstenula rhodostoma CBS 690.94</name>
    <dbReference type="NCBI Taxonomy" id="1392251"/>
    <lineage>
        <taxon>Eukaryota</taxon>
        <taxon>Fungi</taxon>
        <taxon>Dikarya</taxon>
        <taxon>Ascomycota</taxon>
        <taxon>Pezizomycotina</taxon>
        <taxon>Dothideomycetes</taxon>
        <taxon>Pleosporomycetidae</taxon>
        <taxon>Pleosporales</taxon>
        <taxon>Massarineae</taxon>
        <taxon>Didymosphaeriaceae</taxon>
        <taxon>Karstenula</taxon>
    </lineage>
</organism>
<reference evidence="7" key="1">
    <citation type="journal article" date="2020" name="Stud. Mycol.">
        <title>101 Dothideomycetes genomes: a test case for predicting lifestyles and emergence of pathogens.</title>
        <authorList>
            <person name="Haridas S."/>
            <person name="Albert R."/>
            <person name="Binder M."/>
            <person name="Bloem J."/>
            <person name="Labutti K."/>
            <person name="Salamov A."/>
            <person name="Andreopoulos B."/>
            <person name="Baker S."/>
            <person name="Barry K."/>
            <person name="Bills G."/>
            <person name="Bluhm B."/>
            <person name="Cannon C."/>
            <person name="Castanera R."/>
            <person name="Culley D."/>
            <person name="Daum C."/>
            <person name="Ezra D."/>
            <person name="Gonzalez J."/>
            <person name="Henrissat B."/>
            <person name="Kuo A."/>
            <person name="Liang C."/>
            <person name="Lipzen A."/>
            <person name="Lutzoni F."/>
            <person name="Magnuson J."/>
            <person name="Mondo S."/>
            <person name="Nolan M."/>
            <person name="Ohm R."/>
            <person name="Pangilinan J."/>
            <person name="Park H.-J."/>
            <person name="Ramirez L."/>
            <person name="Alfaro M."/>
            <person name="Sun H."/>
            <person name="Tritt A."/>
            <person name="Yoshinaga Y."/>
            <person name="Zwiers L.-H."/>
            <person name="Turgeon B."/>
            <person name="Goodwin S."/>
            <person name="Spatafora J."/>
            <person name="Crous P."/>
            <person name="Grigoriev I."/>
        </authorList>
    </citation>
    <scope>NUCLEOTIDE SEQUENCE</scope>
    <source>
        <strain evidence="7">CBS 690.94</strain>
    </source>
</reference>
<evidence type="ECO:0000256" key="2">
    <source>
        <dbReference type="ARBA" id="ARBA00023155"/>
    </source>
</evidence>
<feature type="domain" description="Homeobox" evidence="6">
    <location>
        <begin position="279"/>
        <end position="342"/>
    </location>
</feature>
<dbReference type="InterPro" id="IPR050224">
    <property type="entry name" value="TALE_homeobox"/>
</dbReference>
<keyword evidence="2 4" id="KW-0371">Homeobox</keyword>
<dbReference type="InterPro" id="IPR008422">
    <property type="entry name" value="KN_HD"/>
</dbReference>
<dbReference type="AlphaFoldDB" id="A0A9P4PTB1"/>
<dbReference type="CDD" id="cd00086">
    <property type="entry name" value="homeodomain"/>
    <property type="match status" value="1"/>
</dbReference>
<accession>A0A9P4PTB1</accession>
<gene>
    <name evidence="7" type="ORF">P171DRAFT_480923</name>
</gene>
<feature type="compositionally biased region" description="Basic residues" evidence="5">
    <location>
        <begin position="392"/>
        <end position="404"/>
    </location>
</feature>
<keyword evidence="3 4" id="KW-0539">Nucleus</keyword>
<feature type="compositionally biased region" description="Low complexity" evidence="5">
    <location>
        <begin position="787"/>
        <end position="799"/>
    </location>
</feature>
<dbReference type="SUPFAM" id="SSF46689">
    <property type="entry name" value="Homeodomain-like"/>
    <property type="match status" value="1"/>
</dbReference>
<evidence type="ECO:0000313" key="7">
    <source>
        <dbReference type="EMBL" id="KAF2449865.1"/>
    </source>
</evidence>
<feature type="region of interest" description="Disordered" evidence="5">
    <location>
        <begin position="267"/>
        <end position="286"/>
    </location>
</feature>
<dbReference type="InterPro" id="IPR009057">
    <property type="entry name" value="Homeodomain-like_sf"/>
</dbReference>
<sequence>MAASSPLPLLSQLRVTGAGYRHQSGRGTLLFTQSNLNILVYRDPGAEVTKIMLSPKDIGSKASASSIWSFDSGYETSCAVSPSLQAHAPNNTRSYHTNNHTPVIFNAGDIWSAPVGPPAISHINNQLMGTPQSDCTRVREDSLVDPITTQLNVFTTSDIPDHSFVLPDLPAFDRTCLECEVWQLTNPGQHSKCQKCRAHSIHQDLPMTTNPLTASKDALPRLDIPGDMHGKGIKRIRSVSRCSICEAILPVESKYCPSCAPDDTISPSSPSYSTHRVKRSRAGRNSKLPIAALNRLQAWLDANKHNPYPTADTKRWLAQECRITEKQVNTWFTNARARQMNVQQVESGSEVDAADDSEDAEATHTNLGIPGSMQDSTHAESSHRRTSAATRPSRRGKKKDYRRAHNAEVPQTPLLLSPASITKSPLDQTLPADQELWQCTFCLKALVPKSWRRHEDTQHRPKTSAARWTCMLHGPSLRFPNRTNSGSVCAFCMAKNPTEEHFRQNHRIDECSKRDAADRTFYRPDHLRQHIKNFHNATLFDIVQARWKTAAEPVAEGWTCGFCGDRLETWDKRETHISNHFKEGMTMASWRNYPDVDMQTDMKKSKGKAKEKEKTSALSGSFMNIFRRPVPQQQHQQHQQPQLQAQSGAFSNSFQPLPIAPQVHNYQSTAPQCTSTGYESAYTSPIAPMGLGISQAPVLPDIPNVSPLVVTHHDFETVGNFIEWAPMPTFEQQMQYQLPNTNTYDASVPTTTMESDYTNLSAFGLGVYGNPLDYQGPWAQQPPSPHHPQQYPQYQRRQQ</sequence>
<dbReference type="GO" id="GO:0006355">
    <property type="term" value="P:regulation of DNA-templated transcription"/>
    <property type="evidence" value="ECO:0007669"/>
    <property type="project" value="InterPro"/>
</dbReference>
<evidence type="ECO:0000256" key="5">
    <source>
        <dbReference type="SAM" id="MobiDB-lite"/>
    </source>
</evidence>
<comment type="caution">
    <text evidence="7">The sequence shown here is derived from an EMBL/GenBank/DDBJ whole genome shotgun (WGS) entry which is preliminary data.</text>
</comment>
<name>A0A9P4PTB1_9PLEO</name>
<feature type="compositionally biased region" description="Basic residues" evidence="5">
    <location>
        <begin position="275"/>
        <end position="284"/>
    </location>
</feature>
<comment type="subcellular location">
    <subcellularLocation>
        <location evidence="4">Nucleus</location>
    </subcellularLocation>
</comment>
<feature type="region of interest" description="Disordered" evidence="5">
    <location>
        <begin position="343"/>
        <end position="409"/>
    </location>
</feature>
<evidence type="ECO:0000256" key="1">
    <source>
        <dbReference type="ARBA" id="ARBA00023125"/>
    </source>
</evidence>
<evidence type="ECO:0000313" key="8">
    <source>
        <dbReference type="Proteomes" id="UP000799764"/>
    </source>
</evidence>
<dbReference type="InterPro" id="IPR001356">
    <property type="entry name" value="HD"/>
</dbReference>
<proteinExistence type="predicted"/>
<dbReference type="EMBL" id="MU001494">
    <property type="protein sequence ID" value="KAF2449865.1"/>
    <property type="molecule type" value="Genomic_DNA"/>
</dbReference>
<evidence type="ECO:0000256" key="3">
    <source>
        <dbReference type="ARBA" id="ARBA00023242"/>
    </source>
</evidence>
<dbReference type="Proteomes" id="UP000799764">
    <property type="component" value="Unassembled WGS sequence"/>
</dbReference>
<dbReference type="OrthoDB" id="10056939at2759"/>
<dbReference type="Pfam" id="PF05920">
    <property type="entry name" value="Homeobox_KN"/>
    <property type="match status" value="1"/>
</dbReference>
<dbReference type="GO" id="GO:0005634">
    <property type="term" value="C:nucleus"/>
    <property type="evidence" value="ECO:0007669"/>
    <property type="project" value="UniProtKB-SubCell"/>
</dbReference>
<keyword evidence="1 4" id="KW-0238">DNA-binding</keyword>
<dbReference type="SMART" id="SM00389">
    <property type="entry name" value="HOX"/>
    <property type="match status" value="1"/>
</dbReference>
<keyword evidence="8" id="KW-1185">Reference proteome</keyword>
<dbReference type="Gene3D" id="1.10.10.60">
    <property type="entry name" value="Homeodomain-like"/>
    <property type="match status" value="1"/>
</dbReference>
<evidence type="ECO:0000259" key="6">
    <source>
        <dbReference type="PROSITE" id="PS50071"/>
    </source>
</evidence>
<dbReference type="GO" id="GO:0003677">
    <property type="term" value="F:DNA binding"/>
    <property type="evidence" value="ECO:0007669"/>
    <property type="project" value="UniProtKB-UniRule"/>
</dbReference>
<feature type="DNA-binding region" description="Homeobox" evidence="4">
    <location>
        <begin position="281"/>
        <end position="343"/>
    </location>
</feature>
<protein>
    <recommendedName>
        <fullName evidence="6">Homeobox domain-containing protein</fullName>
    </recommendedName>
</protein>